<dbReference type="InterPro" id="IPR050796">
    <property type="entry name" value="SCF_F-box_component"/>
</dbReference>
<dbReference type="InterPro" id="IPR001810">
    <property type="entry name" value="F-box_dom"/>
</dbReference>
<dbReference type="KEGG" id="nsy:104225232"/>
<feature type="domain" description="F-box" evidence="1">
    <location>
        <begin position="26"/>
        <end position="71"/>
    </location>
</feature>
<dbReference type="Proteomes" id="UP000189701">
    <property type="component" value="Unplaced"/>
</dbReference>
<sequence length="398" mass="47051">MALVQCFIELLGSLFNKICRGDEELAEMFGRLPDCVVIDILSRLPIDSLVRFRRDCRDLRALISSQYFTTLHLSRARPMLLLHDCYDPTKHKKRLYVLSENVDKKELILRELYLQPELKINKHLGLGERSPSPIYSCQGVLLFANKYYWPRTTYYVLNPITQEEVIVQHTHHPGRLCAFYFCRGFKLFYAQVRRSWCQYLVYIFKTQTWRKVRSSCTFNFLPYRGSPAIVNGALHWIVYTYLKKDLPNCANGIMVFRMDKEELSAMPHPGRVCKAKQVHETMRLLVKENCLSFCHLLVSELAVYIWILEDYEMWAWNKRYKVNICNTRFFPLGLPYGGVPRNVYWWIKFFYIQDGELVFYYMDSVFSYNLDHKTVKGFKLPQMLFALGTYIKSLVAIA</sequence>
<dbReference type="OrthoDB" id="1306079at2759"/>
<dbReference type="RefSeq" id="XP_009775298.1">
    <property type="nucleotide sequence ID" value="XM_009776996.1"/>
</dbReference>
<dbReference type="NCBIfam" id="TIGR01640">
    <property type="entry name" value="F_box_assoc_1"/>
    <property type="match status" value="1"/>
</dbReference>
<dbReference type="InterPro" id="IPR017451">
    <property type="entry name" value="F-box-assoc_interact_dom"/>
</dbReference>
<dbReference type="eggNOG" id="ENOG502S45U">
    <property type="taxonomic scope" value="Eukaryota"/>
</dbReference>
<gene>
    <name evidence="3" type="primary">LOC104225232</name>
</gene>
<name>A0A1U7W9I3_NICSY</name>
<dbReference type="InterPro" id="IPR036047">
    <property type="entry name" value="F-box-like_dom_sf"/>
</dbReference>
<dbReference type="SMART" id="SM00256">
    <property type="entry name" value="FBOX"/>
    <property type="match status" value="1"/>
</dbReference>
<keyword evidence="2" id="KW-1185">Reference proteome</keyword>
<organism evidence="2 3">
    <name type="scientific">Nicotiana sylvestris</name>
    <name type="common">Wood tobacco</name>
    <name type="synonym">South American tobacco</name>
    <dbReference type="NCBI Taxonomy" id="4096"/>
    <lineage>
        <taxon>Eukaryota</taxon>
        <taxon>Viridiplantae</taxon>
        <taxon>Streptophyta</taxon>
        <taxon>Embryophyta</taxon>
        <taxon>Tracheophyta</taxon>
        <taxon>Spermatophyta</taxon>
        <taxon>Magnoliopsida</taxon>
        <taxon>eudicotyledons</taxon>
        <taxon>Gunneridae</taxon>
        <taxon>Pentapetalae</taxon>
        <taxon>asterids</taxon>
        <taxon>lamiids</taxon>
        <taxon>Solanales</taxon>
        <taxon>Solanaceae</taxon>
        <taxon>Nicotianoideae</taxon>
        <taxon>Nicotianeae</taxon>
        <taxon>Nicotiana</taxon>
    </lineage>
</organism>
<dbReference type="STRING" id="4096.A0A1U7W9I3"/>
<dbReference type="AlphaFoldDB" id="A0A1U7W9I3"/>
<dbReference type="InterPro" id="IPR006527">
    <property type="entry name" value="F-box-assoc_dom_typ1"/>
</dbReference>
<proteinExistence type="predicted"/>
<dbReference type="GeneID" id="104225232"/>
<accession>A0A1U7W9I3</accession>
<dbReference type="PANTHER" id="PTHR31672">
    <property type="entry name" value="BNACNNG10540D PROTEIN"/>
    <property type="match status" value="1"/>
</dbReference>
<evidence type="ECO:0000313" key="2">
    <source>
        <dbReference type="Proteomes" id="UP000189701"/>
    </source>
</evidence>
<protein>
    <submittedName>
        <fullName evidence="3">F-box protein At3g17480 isoform X1</fullName>
    </submittedName>
</protein>
<dbReference type="Pfam" id="PF07734">
    <property type="entry name" value="FBA_1"/>
    <property type="match status" value="1"/>
</dbReference>
<dbReference type="SUPFAM" id="SSF81383">
    <property type="entry name" value="F-box domain"/>
    <property type="match status" value="1"/>
</dbReference>
<dbReference type="Pfam" id="PF00646">
    <property type="entry name" value="F-box"/>
    <property type="match status" value="1"/>
</dbReference>
<dbReference type="PANTHER" id="PTHR31672:SF13">
    <property type="entry name" value="F-BOX PROTEIN CPR30-LIKE"/>
    <property type="match status" value="1"/>
</dbReference>
<evidence type="ECO:0000313" key="3">
    <source>
        <dbReference type="RefSeq" id="XP_009775298.1"/>
    </source>
</evidence>
<evidence type="ECO:0000259" key="1">
    <source>
        <dbReference type="PROSITE" id="PS50181"/>
    </source>
</evidence>
<reference evidence="2" key="1">
    <citation type="journal article" date="2013" name="Genome Biol.">
        <title>Reference genomes and transcriptomes of Nicotiana sylvestris and Nicotiana tomentosiformis.</title>
        <authorList>
            <person name="Sierro N."/>
            <person name="Battey J.N."/>
            <person name="Ouadi S."/>
            <person name="Bovet L."/>
            <person name="Goepfert S."/>
            <person name="Bakaher N."/>
            <person name="Peitsch M.C."/>
            <person name="Ivanov N.V."/>
        </authorList>
    </citation>
    <scope>NUCLEOTIDE SEQUENCE [LARGE SCALE GENOMIC DNA]</scope>
</reference>
<reference evidence="3" key="2">
    <citation type="submission" date="2025-08" db="UniProtKB">
        <authorList>
            <consortium name="RefSeq"/>
        </authorList>
    </citation>
    <scope>IDENTIFICATION</scope>
    <source>
        <tissue evidence="3">Leaf</tissue>
    </source>
</reference>
<dbReference type="PROSITE" id="PS50181">
    <property type="entry name" value="FBOX"/>
    <property type="match status" value="1"/>
</dbReference>